<name>A0A8J2K579_9HEXA</name>
<accession>A0A8J2K579</accession>
<gene>
    <name evidence="1" type="ORF">AFUS01_LOCUS17059</name>
</gene>
<organism evidence="1 2">
    <name type="scientific">Allacma fusca</name>
    <dbReference type="NCBI Taxonomy" id="39272"/>
    <lineage>
        <taxon>Eukaryota</taxon>
        <taxon>Metazoa</taxon>
        <taxon>Ecdysozoa</taxon>
        <taxon>Arthropoda</taxon>
        <taxon>Hexapoda</taxon>
        <taxon>Collembola</taxon>
        <taxon>Symphypleona</taxon>
        <taxon>Sminthuridae</taxon>
        <taxon>Allacma</taxon>
    </lineage>
</organism>
<evidence type="ECO:0000313" key="1">
    <source>
        <dbReference type="EMBL" id="CAG7728266.1"/>
    </source>
</evidence>
<dbReference type="AlphaFoldDB" id="A0A8J2K579"/>
<feature type="non-terminal residue" evidence="1">
    <location>
        <position position="1"/>
    </location>
</feature>
<proteinExistence type="predicted"/>
<protein>
    <submittedName>
        <fullName evidence="1">Uncharacterized protein</fullName>
    </submittedName>
</protein>
<comment type="caution">
    <text evidence="1">The sequence shown here is derived from an EMBL/GenBank/DDBJ whole genome shotgun (WGS) entry which is preliminary data.</text>
</comment>
<reference evidence="1" key="1">
    <citation type="submission" date="2021-06" db="EMBL/GenBank/DDBJ databases">
        <authorList>
            <person name="Hodson N. C."/>
            <person name="Mongue J. A."/>
            <person name="Jaron S. K."/>
        </authorList>
    </citation>
    <scope>NUCLEOTIDE SEQUENCE</scope>
</reference>
<evidence type="ECO:0000313" key="2">
    <source>
        <dbReference type="Proteomes" id="UP000708208"/>
    </source>
</evidence>
<keyword evidence="2" id="KW-1185">Reference proteome</keyword>
<sequence>DEVFIWMEKCVQLVTRIHYFKCYMEGICTPITAEYLKTKYYNSVLYAKRGNVFNRLYNANSMAFLEIELWPGEDGQNEGVSHYRFHWQRFKQTYFIKDVKGEKEAKWYIDKLLGKRCVYFLLDKRTLALVKCLTRTSKRFFLFPQLLEGASDYLNNREDLTHIDESFIWARKRIDFDKYFADLWSYFQEKLYNPSYLTNLAKHVKKNEKYLPFIINPKFNMYDPCVSEFEQSSSSRESCLDSEKDNYGGYNRKTITHHSQGYLIQQINERKWFYERESSEMYSE</sequence>
<dbReference type="EMBL" id="CAJVCH010160969">
    <property type="protein sequence ID" value="CAG7728266.1"/>
    <property type="molecule type" value="Genomic_DNA"/>
</dbReference>
<dbReference type="Proteomes" id="UP000708208">
    <property type="component" value="Unassembled WGS sequence"/>
</dbReference>